<organism evidence="3 4">
    <name type="scientific">Flavobacterium columnare</name>
    <dbReference type="NCBI Taxonomy" id="996"/>
    <lineage>
        <taxon>Bacteria</taxon>
        <taxon>Pseudomonadati</taxon>
        <taxon>Bacteroidota</taxon>
        <taxon>Flavobacteriia</taxon>
        <taxon>Flavobacteriales</taxon>
        <taxon>Flavobacteriaceae</taxon>
        <taxon>Flavobacterium</taxon>
    </lineage>
</organism>
<dbReference type="PANTHER" id="PTHR12411">
    <property type="entry name" value="CYSTEINE PROTEASE FAMILY C1-RELATED"/>
    <property type="match status" value="1"/>
</dbReference>
<comment type="similarity">
    <text evidence="1">Belongs to the peptidase C1 family.</text>
</comment>
<dbReference type="SUPFAM" id="SSF54001">
    <property type="entry name" value="Cysteine proteinases"/>
    <property type="match status" value="1"/>
</dbReference>
<sequence length="321" mass="36322">MENPFFFKIFTNSISVLASTFLFVSCQTEKLDRNGKNEELAKKEEFRKLGVPEFSESYLKSIDPLTPAEYKQHVRNLRPDLSSQQMREALTETLPSSFVLPAMPIGDQGTEGSCVSFGIGYAAHSITRYINNPIHNKDWKGAIRSAAFVYNQIKLSDCASGSMPDDAMNLLQSKGECSQQQMPYVEGSCYTQPNFKQFQYASERKISGWKNITATNVDDLKYYLSKNYPIPACFNYNASFQAISQNNFVWDKVYGKRTGGHCVCIVGYDDLTKQFKVQNSWGNTWGKSGYFYVTYDAIKQGAFVWAAIMFPNLKQDTPQGI</sequence>
<dbReference type="AlphaFoldDB" id="A0A246GDR5"/>
<dbReference type="Gene3D" id="3.90.70.10">
    <property type="entry name" value="Cysteine proteinases"/>
    <property type="match status" value="1"/>
</dbReference>
<dbReference type="InterPro" id="IPR000668">
    <property type="entry name" value="Peptidase_C1A_C"/>
</dbReference>
<comment type="caution">
    <text evidence="3">The sequence shown here is derived from an EMBL/GenBank/DDBJ whole genome shotgun (WGS) entry which is preliminary data.</text>
</comment>
<protein>
    <submittedName>
        <fullName evidence="3">Peptidase C1A papain</fullName>
    </submittedName>
</protein>
<dbReference type="PROSITE" id="PS00639">
    <property type="entry name" value="THIOL_PROTEASE_HIS"/>
    <property type="match status" value="1"/>
</dbReference>
<gene>
    <name evidence="3" type="ORF">BWK62_01050</name>
</gene>
<dbReference type="GO" id="GO:0008234">
    <property type="term" value="F:cysteine-type peptidase activity"/>
    <property type="evidence" value="ECO:0007669"/>
    <property type="project" value="InterPro"/>
</dbReference>
<dbReference type="GO" id="GO:0006508">
    <property type="term" value="P:proteolysis"/>
    <property type="evidence" value="ECO:0007669"/>
    <property type="project" value="InterPro"/>
</dbReference>
<reference evidence="3 4" key="1">
    <citation type="journal article" date="2017" name="Infect. Genet. Evol.">
        <title>Comparative genome analysis of fish pathogen Flavobacterium columnare reveals extensive sequence diversity within the species.</title>
        <authorList>
            <person name="Kayansamruaj P."/>
            <person name="Dong H.T."/>
            <person name="Hirono I."/>
            <person name="Kondo H."/>
            <person name="Senapin S."/>
            <person name="Rodkhum C."/>
        </authorList>
    </citation>
    <scope>NUCLEOTIDE SEQUENCE [LARGE SCALE GENOMIC DNA]</scope>
    <source>
        <strain evidence="3 4">1214</strain>
    </source>
</reference>
<dbReference type="SMART" id="SM00645">
    <property type="entry name" value="Pept_C1"/>
    <property type="match status" value="1"/>
</dbReference>
<evidence type="ECO:0000256" key="1">
    <source>
        <dbReference type="ARBA" id="ARBA00008455"/>
    </source>
</evidence>
<dbReference type="InterPro" id="IPR025660">
    <property type="entry name" value="Pept_his_AS"/>
</dbReference>
<accession>A0A246GDR5</accession>
<dbReference type="Proteomes" id="UP000198034">
    <property type="component" value="Unassembled WGS sequence"/>
</dbReference>
<evidence type="ECO:0000313" key="3">
    <source>
        <dbReference type="EMBL" id="OWP79541.1"/>
    </source>
</evidence>
<proteinExistence type="inferred from homology"/>
<dbReference type="EMBL" id="MTCY01000002">
    <property type="protein sequence ID" value="OWP79541.1"/>
    <property type="molecule type" value="Genomic_DNA"/>
</dbReference>
<evidence type="ECO:0000259" key="2">
    <source>
        <dbReference type="SMART" id="SM00645"/>
    </source>
</evidence>
<dbReference type="InterPro" id="IPR038765">
    <property type="entry name" value="Papain-like_cys_pep_sf"/>
</dbReference>
<dbReference type="CDD" id="cd02619">
    <property type="entry name" value="Peptidase_C1"/>
    <property type="match status" value="1"/>
</dbReference>
<feature type="domain" description="Peptidase C1A papain C-terminal" evidence="2">
    <location>
        <begin position="94"/>
        <end position="305"/>
    </location>
</feature>
<evidence type="ECO:0000313" key="4">
    <source>
        <dbReference type="Proteomes" id="UP000198034"/>
    </source>
</evidence>
<dbReference type="Pfam" id="PF00112">
    <property type="entry name" value="Peptidase_C1"/>
    <property type="match status" value="1"/>
</dbReference>
<name>A0A246GDR5_9FLAO</name>
<dbReference type="InterPro" id="IPR013128">
    <property type="entry name" value="Peptidase_C1A"/>
</dbReference>